<reference evidence="2" key="2">
    <citation type="submission" date="2020-11" db="EMBL/GenBank/DDBJ databases">
        <authorList>
            <person name="McCartney M.A."/>
            <person name="Auch B."/>
            <person name="Kono T."/>
            <person name="Mallez S."/>
            <person name="Becker A."/>
            <person name="Gohl D.M."/>
            <person name="Silverstein K.A.T."/>
            <person name="Koren S."/>
            <person name="Bechman K.B."/>
            <person name="Herman A."/>
            <person name="Abrahante J.E."/>
            <person name="Garbe J."/>
        </authorList>
    </citation>
    <scope>NUCLEOTIDE SEQUENCE</scope>
    <source>
        <strain evidence="2">Duluth1</strain>
        <tissue evidence="2">Whole animal</tissue>
    </source>
</reference>
<proteinExistence type="predicted"/>
<organism evidence="2 3">
    <name type="scientific">Dreissena polymorpha</name>
    <name type="common">Zebra mussel</name>
    <name type="synonym">Mytilus polymorpha</name>
    <dbReference type="NCBI Taxonomy" id="45954"/>
    <lineage>
        <taxon>Eukaryota</taxon>
        <taxon>Metazoa</taxon>
        <taxon>Spiralia</taxon>
        <taxon>Lophotrochozoa</taxon>
        <taxon>Mollusca</taxon>
        <taxon>Bivalvia</taxon>
        <taxon>Autobranchia</taxon>
        <taxon>Heteroconchia</taxon>
        <taxon>Euheterodonta</taxon>
        <taxon>Imparidentia</taxon>
        <taxon>Neoheterodontei</taxon>
        <taxon>Myida</taxon>
        <taxon>Dreissenoidea</taxon>
        <taxon>Dreissenidae</taxon>
        <taxon>Dreissena</taxon>
    </lineage>
</organism>
<keyword evidence="3" id="KW-1185">Reference proteome</keyword>
<dbReference type="AlphaFoldDB" id="A0A9D4MU52"/>
<protein>
    <submittedName>
        <fullName evidence="2">Uncharacterized protein</fullName>
    </submittedName>
</protein>
<gene>
    <name evidence="1" type="ORF">DPMN_007314</name>
    <name evidence="2" type="ORF">DPMN_007340</name>
</gene>
<comment type="caution">
    <text evidence="2">The sequence shown here is derived from an EMBL/GenBank/DDBJ whole genome shotgun (WGS) entry which is preliminary data.</text>
</comment>
<dbReference type="Proteomes" id="UP000828390">
    <property type="component" value="Unassembled WGS sequence"/>
</dbReference>
<reference evidence="2" key="1">
    <citation type="journal article" date="2019" name="bioRxiv">
        <title>The Genome of the Zebra Mussel, Dreissena polymorpha: A Resource for Invasive Species Research.</title>
        <authorList>
            <person name="McCartney M.A."/>
            <person name="Auch B."/>
            <person name="Kono T."/>
            <person name="Mallez S."/>
            <person name="Zhang Y."/>
            <person name="Obille A."/>
            <person name="Becker A."/>
            <person name="Abrahante J.E."/>
            <person name="Garbe J."/>
            <person name="Badalamenti J.P."/>
            <person name="Herman A."/>
            <person name="Mangelson H."/>
            <person name="Liachko I."/>
            <person name="Sullivan S."/>
            <person name="Sone E.D."/>
            <person name="Koren S."/>
            <person name="Silverstein K.A.T."/>
            <person name="Beckman K.B."/>
            <person name="Gohl D.M."/>
        </authorList>
    </citation>
    <scope>NUCLEOTIDE SEQUENCE</scope>
    <source>
        <strain evidence="2">Duluth1</strain>
        <tissue evidence="2">Whole animal</tissue>
    </source>
</reference>
<accession>A0A9D4MU52</accession>
<evidence type="ECO:0000313" key="1">
    <source>
        <dbReference type="EMBL" id="KAH3883359.1"/>
    </source>
</evidence>
<evidence type="ECO:0000313" key="3">
    <source>
        <dbReference type="Proteomes" id="UP000828390"/>
    </source>
</evidence>
<name>A0A9D4MU52_DREPO</name>
<sequence>MGHAGSAVVFLLPHEETFVQFIEVVQKVPLHRMEPLTVDGGSVQKGGKSAYKLDDACIFVLH</sequence>
<evidence type="ECO:0000313" key="2">
    <source>
        <dbReference type="EMBL" id="KAH3883385.1"/>
    </source>
</evidence>
<dbReference type="EMBL" id="JAIWYP010000001">
    <property type="protein sequence ID" value="KAH3883385.1"/>
    <property type="molecule type" value="Genomic_DNA"/>
</dbReference>
<dbReference type="EMBL" id="JAIWYP010000001">
    <property type="protein sequence ID" value="KAH3883359.1"/>
    <property type="molecule type" value="Genomic_DNA"/>
</dbReference>